<keyword evidence="2" id="KW-1185">Reference proteome</keyword>
<gene>
    <name evidence="1" type="ORF">MACH26_11240</name>
</gene>
<evidence type="ECO:0000313" key="1">
    <source>
        <dbReference type="EMBL" id="BDX05603.1"/>
    </source>
</evidence>
<name>A0AA48HEQ6_9ALTE</name>
<dbReference type="Proteomes" id="UP001333710">
    <property type="component" value="Chromosome"/>
</dbReference>
<protein>
    <submittedName>
        <fullName evidence="1">Uncharacterized protein</fullName>
    </submittedName>
</protein>
<dbReference type="EMBL" id="AP027272">
    <property type="protein sequence ID" value="BDX05603.1"/>
    <property type="molecule type" value="Genomic_DNA"/>
</dbReference>
<accession>A0AA48HEQ6</accession>
<proteinExistence type="predicted"/>
<reference evidence="1" key="1">
    <citation type="submission" date="2023-01" db="EMBL/GenBank/DDBJ databases">
        <title>Complete genome sequence of Planctobacterium marinum strain Dej080120_11.</title>
        <authorList>
            <person name="Ueki S."/>
            <person name="Maruyama F."/>
        </authorList>
    </citation>
    <scope>NUCLEOTIDE SEQUENCE</scope>
    <source>
        <strain evidence="1">Dej080120_11</strain>
    </source>
</reference>
<sequence length="56" mass="6450">MLSPPPQPESKKKTEMIRIRNILDALHAKILIEVKRSGPNPYFVTDVKEVYFIPSI</sequence>
<organism evidence="1 2">
    <name type="scientific">Planctobacterium marinum</name>
    <dbReference type="NCBI Taxonomy" id="1631968"/>
    <lineage>
        <taxon>Bacteria</taxon>
        <taxon>Pseudomonadati</taxon>
        <taxon>Pseudomonadota</taxon>
        <taxon>Gammaproteobacteria</taxon>
        <taxon>Alteromonadales</taxon>
        <taxon>Alteromonadaceae</taxon>
        <taxon>Planctobacterium</taxon>
    </lineage>
</organism>
<dbReference type="KEGG" id="pmaw:MACH26_11240"/>
<evidence type="ECO:0000313" key="2">
    <source>
        <dbReference type="Proteomes" id="UP001333710"/>
    </source>
</evidence>
<dbReference type="AlphaFoldDB" id="A0AA48HEQ6"/>